<proteinExistence type="predicted"/>
<name>A0A4R6SR63_9SPHI</name>
<reference evidence="2 3" key="1">
    <citation type="submission" date="2019-03" db="EMBL/GenBank/DDBJ databases">
        <title>Genomic Encyclopedia of Archaeal and Bacterial Type Strains, Phase II (KMG-II): from individual species to whole genera.</title>
        <authorList>
            <person name="Goeker M."/>
        </authorList>
    </citation>
    <scope>NUCLEOTIDE SEQUENCE [LARGE SCALE GENOMIC DNA]</scope>
    <source>
        <strain evidence="2 3">DSM 19035</strain>
    </source>
</reference>
<sequence length="382" mass="41857">MHPLICIQVLKRQEKFYMKSNIYILLFITCFTLLTISCDKQEPLHADPPKVVRIRFAINTTKPLEFVYKDSVVAVGLVDNSGSNTSATTLLKIEGQNGEIQIREKGSVNIISTRAIETTPFEQAFAIYYDGSKIYNQLITYQVKGYASSGELEFLLDGNVIETASSAIDKTLTVLINENTTRELQVRKKGTTDILITKILTSSPTSGQSLSFFFDGTSMVDNIQINPPANMANMAINAQFKSTITSTLGVFTGGNAIDLVFYTRNKTTNVIAKASPEIRITLPTNGDFASFELPPLPGANFEYKFDICARGLNSSPYDVSAAAVKAIALNEGKSTLAGTAIQFEAGQSKLFLIKDARQLRTSPAPISSIFIGQITDLSQYFK</sequence>
<keyword evidence="1" id="KW-1133">Transmembrane helix</keyword>
<evidence type="ECO:0000256" key="1">
    <source>
        <dbReference type="SAM" id="Phobius"/>
    </source>
</evidence>
<feature type="transmembrane region" description="Helical" evidence="1">
    <location>
        <begin position="20"/>
        <end position="37"/>
    </location>
</feature>
<keyword evidence="3" id="KW-1185">Reference proteome</keyword>
<dbReference type="EMBL" id="SNYC01000006">
    <property type="protein sequence ID" value="TDQ07480.1"/>
    <property type="molecule type" value="Genomic_DNA"/>
</dbReference>
<comment type="caution">
    <text evidence="2">The sequence shown here is derived from an EMBL/GenBank/DDBJ whole genome shotgun (WGS) entry which is preliminary data.</text>
</comment>
<evidence type="ECO:0000313" key="2">
    <source>
        <dbReference type="EMBL" id="TDQ07480.1"/>
    </source>
</evidence>
<gene>
    <name evidence="2" type="ORF">ATK78_3606</name>
</gene>
<dbReference type="AlphaFoldDB" id="A0A4R6SR63"/>
<keyword evidence="1" id="KW-0812">Transmembrane</keyword>
<keyword evidence="1" id="KW-0472">Membrane</keyword>
<protein>
    <submittedName>
        <fullName evidence="2">Uncharacterized protein</fullName>
    </submittedName>
</protein>
<accession>A0A4R6SR63</accession>
<organism evidence="2 3">
    <name type="scientific">Pedobacter metabolipauper</name>
    <dbReference type="NCBI Taxonomy" id="425513"/>
    <lineage>
        <taxon>Bacteria</taxon>
        <taxon>Pseudomonadati</taxon>
        <taxon>Bacteroidota</taxon>
        <taxon>Sphingobacteriia</taxon>
        <taxon>Sphingobacteriales</taxon>
        <taxon>Sphingobacteriaceae</taxon>
        <taxon>Pedobacter</taxon>
    </lineage>
</organism>
<evidence type="ECO:0000313" key="3">
    <source>
        <dbReference type="Proteomes" id="UP000295620"/>
    </source>
</evidence>
<dbReference type="Proteomes" id="UP000295620">
    <property type="component" value="Unassembled WGS sequence"/>
</dbReference>